<protein>
    <submittedName>
        <fullName evidence="2">Retrotransposon protein, putative, Ty3-gypsy subclass</fullName>
    </submittedName>
</protein>
<feature type="region of interest" description="Disordered" evidence="1">
    <location>
        <begin position="95"/>
        <end position="151"/>
    </location>
</feature>
<reference evidence="3" key="1">
    <citation type="journal article" date="2019" name="Nat. Commun.">
        <title>The genome of broomcorn millet.</title>
        <authorList>
            <person name="Zou C."/>
            <person name="Miki D."/>
            <person name="Li D."/>
            <person name="Tang Q."/>
            <person name="Xiao L."/>
            <person name="Rajput S."/>
            <person name="Deng P."/>
            <person name="Jia W."/>
            <person name="Huang R."/>
            <person name="Zhang M."/>
            <person name="Sun Y."/>
            <person name="Hu J."/>
            <person name="Fu X."/>
            <person name="Schnable P.S."/>
            <person name="Li F."/>
            <person name="Zhang H."/>
            <person name="Feng B."/>
            <person name="Zhu X."/>
            <person name="Liu R."/>
            <person name="Schnable J.C."/>
            <person name="Zhu J.-K."/>
            <person name="Zhang H."/>
        </authorList>
    </citation>
    <scope>NUCLEOTIDE SEQUENCE [LARGE SCALE GENOMIC DNA]</scope>
</reference>
<organism evidence="2 3">
    <name type="scientific">Panicum miliaceum</name>
    <name type="common">Proso millet</name>
    <name type="synonym">Broomcorn millet</name>
    <dbReference type="NCBI Taxonomy" id="4540"/>
    <lineage>
        <taxon>Eukaryota</taxon>
        <taxon>Viridiplantae</taxon>
        <taxon>Streptophyta</taxon>
        <taxon>Embryophyta</taxon>
        <taxon>Tracheophyta</taxon>
        <taxon>Spermatophyta</taxon>
        <taxon>Magnoliopsida</taxon>
        <taxon>Liliopsida</taxon>
        <taxon>Poales</taxon>
        <taxon>Poaceae</taxon>
        <taxon>PACMAD clade</taxon>
        <taxon>Panicoideae</taxon>
        <taxon>Panicodae</taxon>
        <taxon>Paniceae</taxon>
        <taxon>Panicinae</taxon>
        <taxon>Panicum</taxon>
        <taxon>Panicum sect. Panicum</taxon>
    </lineage>
</organism>
<sequence>MMQNWADQEEQERDRFLKRGNDYSKRNNDHRNDRGQRDYSRSSQKCKPDDLVAAINRAPQGKKNNNNNNLQEEFDKLLHKQCPWHPHSKHAAFECYQLRRSQNTPPLDKGDKKKKKKEDKDNEDPENKTDAGISRTYPRWSTSSSVVNRGLSPRGLRSFIAARSCPSSLGTTTPSVVGGPHLVL</sequence>
<comment type="caution">
    <text evidence="2">The sequence shown here is derived from an EMBL/GenBank/DDBJ whole genome shotgun (WGS) entry which is preliminary data.</text>
</comment>
<dbReference type="Proteomes" id="UP000275267">
    <property type="component" value="Unassembled WGS sequence"/>
</dbReference>
<dbReference type="EMBL" id="PQIB02000008">
    <property type="protein sequence ID" value="RLN03111.1"/>
    <property type="molecule type" value="Genomic_DNA"/>
</dbReference>
<evidence type="ECO:0000313" key="3">
    <source>
        <dbReference type="Proteomes" id="UP000275267"/>
    </source>
</evidence>
<name>A0A3L6RGG6_PANMI</name>
<dbReference type="AlphaFoldDB" id="A0A3L6RGG6"/>
<gene>
    <name evidence="2" type="ORF">C2845_PM13G06690</name>
</gene>
<feature type="region of interest" description="Disordered" evidence="1">
    <location>
        <begin position="1"/>
        <end position="68"/>
    </location>
</feature>
<proteinExistence type="predicted"/>
<evidence type="ECO:0000256" key="1">
    <source>
        <dbReference type="SAM" id="MobiDB-lite"/>
    </source>
</evidence>
<feature type="compositionally biased region" description="Basic and acidic residues" evidence="1">
    <location>
        <begin position="12"/>
        <end position="50"/>
    </location>
</feature>
<accession>A0A3L6RGG6</accession>
<evidence type="ECO:0000313" key="2">
    <source>
        <dbReference type="EMBL" id="RLN03111.1"/>
    </source>
</evidence>
<keyword evidence="3" id="KW-1185">Reference proteome</keyword>